<dbReference type="RefSeq" id="WP_380005318.1">
    <property type="nucleotide sequence ID" value="NZ_JBHLYR010000010.1"/>
</dbReference>
<feature type="region of interest" description="Disordered" evidence="1">
    <location>
        <begin position="1"/>
        <end position="47"/>
    </location>
</feature>
<keyword evidence="3" id="KW-1185">Reference proteome</keyword>
<sequence length="109" mass="10709">MDLDDGLGGGGGMAHDAVRQATEGRLAAQPVSVSSALGTRSSTTDSSGQFTLYVPGTWSNVALSAGSPLAVTGIQDNLTAVLATAADSSGLRPFGLAAPAVSSEACRSV</sequence>
<gene>
    <name evidence="2" type="ORF">ACFFLM_02775</name>
</gene>
<evidence type="ECO:0000313" key="3">
    <source>
        <dbReference type="Proteomes" id="UP001589733"/>
    </source>
</evidence>
<feature type="compositionally biased region" description="Polar residues" evidence="1">
    <location>
        <begin position="31"/>
        <end position="47"/>
    </location>
</feature>
<feature type="compositionally biased region" description="Gly residues" evidence="1">
    <location>
        <begin position="1"/>
        <end position="13"/>
    </location>
</feature>
<dbReference type="EMBL" id="JBHLYR010000010">
    <property type="protein sequence ID" value="MFB9990907.1"/>
    <property type="molecule type" value="Genomic_DNA"/>
</dbReference>
<protein>
    <submittedName>
        <fullName evidence="2">Uncharacterized protein</fullName>
    </submittedName>
</protein>
<proteinExistence type="predicted"/>
<name>A0ABV6AV74_9DEIO</name>
<reference evidence="2 3" key="1">
    <citation type="submission" date="2024-09" db="EMBL/GenBank/DDBJ databases">
        <authorList>
            <person name="Sun Q."/>
            <person name="Mori K."/>
        </authorList>
    </citation>
    <scope>NUCLEOTIDE SEQUENCE [LARGE SCALE GENOMIC DNA]</scope>
    <source>
        <strain evidence="2 3">JCM 13503</strain>
    </source>
</reference>
<evidence type="ECO:0000313" key="2">
    <source>
        <dbReference type="EMBL" id="MFB9990907.1"/>
    </source>
</evidence>
<dbReference type="Proteomes" id="UP001589733">
    <property type="component" value="Unassembled WGS sequence"/>
</dbReference>
<organism evidence="2 3">
    <name type="scientific">Deinococcus oregonensis</name>
    <dbReference type="NCBI Taxonomy" id="1805970"/>
    <lineage>
        <taxon>Bacteria</taxon>
        <taxon>Thermotogati</taxon>
        <taxon>Deinococcota</taxon>
        <taxon>Deinococci</taxon>
        <taxon>Deinococcales</taxon>
        <taxon>Deinococcaceae</taxon>
        <taxon>Deinococcus</taxon>
    </lineage>
</organism>
<comment type="caution">
    <text evidence="2">The sequence shown here is derived from an EMBL/GenBank/DDBJ whole genome shotgun (WGS) entry which is preliminary data.</text>
</comment>
<accession>A0ABV6AV74</accession>
<evidence type="ECO:0000256" key="1">
    <source>
        <dbReference type="SAM" id="MobiDB-lite"/>
    </source>
</evidence>